<protein>
    <recommendedName>
        <fullName evidence="5">Homoserine dehydrogenase</fullName>
        <ecNumber evidence="4">1.1.1.3</ecNumber>
    </recommendedName>
</protein>
<dbReference type="GO" id="GO:0009088">
    <property type="term" value="P:threonine biosynthetic process"/>
    <property type="evidence" value="ECO:0007669"/>
    <property type="project" value="UniProtKB-UniPathway"/>
</dbReference>
<dbReference type="PANTHER" id="PTHR43331:SF1">
    <property type="entry name" value="HOMOSERINE DEHYDROGENASE"/>
    <property type="match status" value="1"/>
</dbReference>
<keyword evidence="6" id="KW-0028">Amino-acid biosynthesis</keyword>
<dbReference type="HOGENOM" id="CLU_009116_1_2_2"/>
<evidence type="ECO:0000256" key="6">
    <source>
        <dbReference type="ARBA" id="ARBA00022605"/>
    </source>
</evidence>
<dbReference type="PANTHER" id="PTHR43331">
    <property type="entry name" value="HOMOSERINE DEHYDROGENASE"/>
    <property type="match status" value="1"/>
</dbReference>
<evidence type="ECO:0000313" key="14">
    <source>
        <dbReference type="EMBL" id="ABL87450.1"/>
    </source>
</evidence>
<evidence type="ECO:0000256" key="11">
    <source>
        <dbReference type="PIRSR" id="PIRSR036497-2"/>
    </source>
</evidence>
<dbReference type="eggNOG" id="arCOG01351">
    <property type="taxonomic scope" value="Archaea"/>
</dbReference>
<evidence type="ECO:0000313" key="15">
    <source>
        <dbReference type="Proteomes" id="UP000002595"/>
    </source>
</evidence>
<feature type="active site" description="Proton donor" evidence="10">
    <location>
        <position position="204"/>
    </location>
</feature>
<evidence type="ECO:0000256" key="4">
    <source>
        <dbReference type="ARBA" id="ARBA00013213"/>
    </source>
</evidence>
<feature type="binding site" evidence="11">
    <location>
        <position position="111"/>
    </location>
    <ligand>
        <name>NADPH</name>
        <dbReference type="ChEBI" id="CHEBI:57783"/>
    </ligand>
</feature>
<gene>
    <name evidence="14" type="ordered locus">Pisl_0271</name>
</gene>
<evidence type="ECO:0000259" key="12">
    <source>
        <dbReference type="Pfam" id="PF00742"/>
    </source>
</evidence>
<evidence type="ECO:0000256" key="1">
    <source>
        <dbReference type="ARBA" id="ARBA00005056"/>
    </source>
</evidence>
<dbReference type="SUPFAM" id="SSF55347">
    <property type="entry name" value="Glyceraldehyde-3-phosphate dehydrogenase-like, C-terminal domain"/>
    <property type="match status" value="1"/>
</dbReference>
<dbReference type="Pfam" id="PF03447">
    <property type="entry name" value="NAD_binding_3"/>
    <property type="match status" value="1"/>
</dbReference>
<dbReference type="Proteomes" id="UP000002595">
    <property type="component" value="Chromosome"/>
</dbReference>
<organism evidence="14 15">
    <name type="scientific">Pyrobaculum islandicum (strain DSM 4184 / JCM 9189 / GEO3)</name>
    <dbReference type="NCBI Taxonomy" id="384616"/>
    <lineage>
        <taxon>Archaea</taxon>
        <taxon>Thermoproteota</taxon>
        <taxon>Thermoprotei</taxon>
        <taxon>Thermoproteales</taxon>
        <taxon>Thermoproteaceae</taxon>
        <taxon>Pyrobaculum</taxon>
    </lineage>
</organism>
<dbReference type="GO" id="GO:0009086">
    <property type="term" value="P:methionine biosynthetic process"/>
    <property type="evidence" value="ECO:0007669"/>
    <property type="project" value="UniProtKB-KW"/>
</dbReference>
<feature type="binding site" evidence="11">
    <location>
        <begin position="6"/>
        <end position="11"/>
    </location>
    <ligand>
        <name>NADP(+)</name>
        <dbReference type="ChEBI" id="CHEBI:58349"/>
    </ligand>
</feature>
<evidence type="ECO:0000256" key="7">
    <source>
        <dbReference type="ARBA" id="ARBA00022697"/>
    </source>
</evidence>
<dbReference type="PIRSF" id="PIRSF036497">
    <property type="entry name" value="HDH_short"/>
    <property type="match status" value="1"/>
</dbReference>
<name>A1RR68_PYRIL</name>
<keyword evidence="15" id="KW-1185">Reference proteome</keyword>
<dbReference type="InterPro" id="IPR036291">
    <property type="entry name" value="NAD(P)-bd_dom_sf"/>
</dbReference>
<dbReference type="Gene3D" id="3.30.360.10">
    <property type="entry name" value="Dihydrodipicolinate Reductase, domain 2"/>
    <property type="match status" value="1"/>
</dbReference>
<feature type="domain" description="Homoserine dehydrogenase catalytic" evidence="12">
    <location>
        <begin position="145"/>
        <end position="296"/>
    </location>
</feature>
<reference evidence="14" key="1">
    <citation type="submission" date="2006-12" db="EMBL/GenBank/DDBJ databases">
        <title>Complete sequence of Pyrobaculum islandicum DSM 4184.</title>
        <authorList>
            <person name="Copeland A."/>
            <person name="Lucas S."/>
            <person name="Lapidus A."/>
            <person name="Barry K."/>
            <person name="Detter J.C."/>
            <person name="Glavina del Rio T."/>
            <person name="Dalin E."/>
            <person name="Tice H."/>
            <person name="Pitluck S."/>
            <person name="Meincke L."/>
            <person name="Brettin T."/>
            <person name="Bruce D."/>
            <person name="Han C."/>
            <person name="Tapia R."/>
            <person name="Gilna P."/>
            <person name="Schmutz J."/>
            <person name="Larimer F."/>
            <person name="Land M."/>
            <person name="Hauser L."/>
            <person name="Kyrpides N."/>
            <person name="Mikhailova N."/>
            <person name="Cozen A.E."/>
            <person name="Fitz-Gibbon S.T."/>
            <person name="House C.H."/>
            <person name="Saltikov C."/>
            <person name="Lowe T."/>
            <person name="Richardson P."/>
        </authorList>
    </citation>
    <scope>NUCLEOTIDE SEQUENCE [LARGE SCALE GENOMIC DNA]</scope>
    <source>
        <strain evidence="14">DSM 4184</strain>
    </source>
</reference>
<sequence>MILLFGFGGVGRTYAELLYERTDVRIVAVFDSGGGTLKKGGFTSAEIKKLLNAPRGKVSQVFGKPASIDEALEEAEVVVDVSPPNYVTGQPAVDLYRKALASGKAVVTANKAPLALYFDEFEGKPIYYKATVMAGTPLLDLISGLLPQKVLKIRAILNGSTNYILTRVYKDGISDQEALEEAKKMGILEPDPALDLGGLDVAAKLTIILNTLGISTRLSDVNRKPLAFLGPITKYLAIWESGKAVVEPVRLSPDDLLARVDYTFNAVEITTEVNTIFISGKGAGRRETAFVLINDTLKALKKS</sequence>
<evidence type="ECO:0000256" key="2">
    <source>
        <dbReference type="ARBA" id="ARBA00005062"/>
    </source>
</evidence>
<dbReference type="InterPro" id="IPR005106">
    <property type="entry name" value="Asp/hSer_DH_NAD-bd"/>
</dbReference>
<dbReference type="Pfam" id="PF00742">
    <property type="entry name" value="Homoserine_dh"/>
    <property type="match status" value="1"/>
</dbReference>
<evidence type="ECO:0000256" key="5">
    <source>
        <dbReference type="ARBA" id="ARBA00013376"/>
    </source>
</evidence>
<dbReference type="UniPathway" id="UPA00051">
    <property type="reaction ID" value="UER00465"/>
</dbReference>
<dbReference type="EC" id="1.1.1.3" evidence="4"/>
<keyword evidence="7" id="KW-0791">Threonine biosynthesis</keyword>
<dbReference type="InterPro" id="IPR001342">
    <property type="entry name" value="HDH_cat"/>
</dbReference>
<evidence type="ECO:0000256" key="3">
    <source>
        <dbReference type="ARBA" id="ARBA00006753"/>
    </source>
</evidence>
<evidence type="ECO:0000256" key="9">
    <source>
        <dbReference type="ARBA" id="ARBA00023167"/>
    </source>
</evidence>
<dbReference type="EMBL" id="CP000504">
    <property type="protein sequence ID" value="ABL87450.1"/>
    <property type="molecule type" value="Genomic_DNA"/>
</dbReference>
<dbReference type="GO" id="GO:0050661">
    <property type="term" value="F:NADP binding"/>
    <property type="evidence" value="ECO:0007669"/>
    <property type="project" value="InterPro"/>
</dbReference>
<dbReference type="STRING" id="384616.Pisl_0271"/>
<evidence type="ECO:0000259" key="13">
    <source>
        <dbReference type="Pfam" id="PF03447"/>
    </source>
</evidence>
<dbReference type="RefSeq" id="WP_011762027.1">
    <property type="nucleotide sequence ID" value="NC_008701.1"/>
</dbReference>
<dbReference type="InterPro" id="IPR022697">
    <property type="entry name" value="HDH_short"/>
</dbReference>
<dbReference type="OrthoDB" id="4488at2157"/>
<dbReference type="SUPFAM" id="SSF51735">
    <property type="entry name" value="NAD(P)-binding Rossmann-fold domains"/>
    <property type="match status" value="1"/>
</dbReference>
<evidence type="ECO:0000256" key="8">
    <source>
        <dbReference type="ARBA" id="ARBA00023002"/>
    </source>
</evidence>
<comment type="pathway">
    <text evidence="1">Amino-acid biosynthesis; L-threonine biosynthesis; L-threonine from L-aspartate: step 3/5.</text>
</comment>
<dbReference type="KEGG" id="pis:Pisl_0271"/>
<keyword evidence="9" id="KW-0486">Methionine biosynthesis</keyword>
<feature type="binding site" evidence="11">
    <location>
        <position position="189"/>
    </location>
    <ligand>
        <name>L-homoserine</name>
        <dbReference type="ChEBI" id="CHEBI:57476"/>
    </ligand>
</feature>
<dbReference type="Gene3D" id="3.40.50.720">
    <property type="entry name" value="NAD(P)-binding Rossmann-like Domain"/>
    <property type="match status" value="1"/>
</dbReference>
<feature type="domain" description="Aspartate/homoserine dehydrogenase NAD-binding" evidence="13">
    <location>
        <begin position="6"/>
        <end position="115"/>
    </location>
</feature>
<evidence type="ECO:0000256" key="10">
    <source>
        <dbReference type="PIRSR" id="PIRSR036497-1"/>
    </source>
</evidence>
<dbReference type="UniPathway" id="UPA00050">
    <property type="reaction ID" value="UER00063"/>
</dbReference>
<proteinExistence type="inferred from homology"/>
<comment type="pathway">
    <text evidence="2">Amino-acid biosynthesis; L-methionine biosynthesis via de novo pathway; L-homoserine from L-aspartate: step 3/3.</text>
</comment>
<dbReference type="AlphaFoldDB" id="A1RR68"/>
<accession>A1RR68</accession>
<keyword evidence="8 14" id="KW-0560">Oxidoreductase</keyword>
<dbReference type="GeneID" id="4617984"/>
<dbReference type="GO" id="GO:0004412">
    <property type="term" value="F:homoserine dehydrogenase activity"/>
    <property type="evidence" value="ECO:0007669"/>
    <property type="project" value="UniProtKB-EC"/>
</dbReference>
<comment type="similarity">
    <text evidence="3">Belongs to the homoserine dehydrogenase family.</text>
</comment>
<keyword evidence="11" id="KW-0521">NADP</keyword>